<evidence type="ECO:0000256" key="1">
    <source>
        <dbReference type="SAM" id="Phobius"/>
    </source>
</evidence>
<keyword evidence="3" id="KW-1185">Reference proteome</keyword>
<comment type="caution">
    <text evidence="2">The sequence shown here is derived from an EMBL/GenBank/DDBJ whole genome shotgun (WGS) entry which is preliminary data.</text>
</comment>
<sequence>MAKIIISDLHTADSETYLTVMNDIDSMFVYGGDDYALSELINFAYKFLDFVVAIFGIYNIALLAKSFNASESNSSLSIYL</sequence>
<proteinExistence type="predicted"/>
<keyword evidence="1" id="KW-0472">Membrane</keyword>
<dbReference type="Proteomes" id="UP000252107">
    <property type="component" value="Unassembled WGS sequence"/>
</dbReference>
<name>A0A367R3B9_9NOSO</name>
<gene>
    <name evidence="2" type="ORF">A6770_20715</name>
</gene>
<organism evidence="2 3">
    <name type="scientific">Nostoc minutum NIES-26</name>
    <dbReference type="NCBI Taxonomy" id="1844469"/>
    <lineage>
        <taxon>Bacteria</taxon>
        <taxon>Bacillati</taxon>
        <taxon>Cyanobacteriota</taxon>
        <taxon>Cyanophyceae</taxon>
        <taxon>Nostocales</taxon>
        <taxon>Nostocaceae</taxon>
        <taxon>Nostoc</taxon>
    </lineage>
</organism>
<feature type="transmembrane region" description="Helical" evidence="1">
    <location>
        <begin position="43"/>
        <end position="64"/>
    </location>
</feature>
<accession>A0A367R3B9</accession>
<dbReference type="AlphaFoldDB" id="A0A367R3B9"/>
<protein>
    <submittedName>
        <fullName evidence="2">Uncharacterized protein</fullName>
    </submittedName>
</protein>
<keyword evidence="1" id="KW-1133">Transmembrane helix</keyword>
<keyword evidence="1" id="KW-0812">Transmembrane</keyword>
<reference evidence="2" key="1">
    <citation type="submission" date="2016-04" db="EMBL/GenBank/DDBJ databases">
        <authorList>
            <person name="Tabuchi Yagui T.R."/>
        </authorList>
    </citation>
    <scope>NUCLEOTIDE SEQUENCE [LARGE SCALE GENOMIC DNA]</scope>
    <source>
        <strain evidence="2">NIES-26</strain>
    </source>
</reference>
<dbReference type="EMBL" id="LXQD01000247">
    <property type="protein sequence ID" value="RCJ30947.1"/>
    <property type="molecule type" value="Genomic_DNA"/>
</dbReference>
<evidence type="ECO:0000313" key="2">
    <source>
        <dbReference type="EMBL" id="RCJ30947.1"/>
    </source>
</evidence>
<evidence type="ECO:0000313" key="3">
    <source>
        <dbReference type="Proteomes" id="UP000252107"/>
    </source>
</evidence>